<dbReference type="GO" id="GO:0046872">
    <property type="term" value="F:metal ion binding"/>
    <property type="evidence" value="ECO:0007669"/>
    <property type="project" value="UniProtKB-KW"/>
</dbReference>
<feature type="active site" description="Proton acceptor" evidence="6">
    <location>
        <position position="145"/>
    </location>
</feature>
<feature type="domain" description="Deacetylase sirtuin-type" evidence="7">
    <location>
        <begin position="1"/>
        <end position="297"/>
    </location>
</feature>
<dbReference type="Proteomes" id="UP001530400">
    <property type="component" value="Unassembled WGS sequence"/>
</dbReference>
<protein>
    <recommendedName>
        <fullName evidence="7">Deacetylase sirtuin-type domain-containing protein</fullName>
    </recommendedName>
</protein>
<dbReference type="Gene3D" id="3.30.1600.10">
    <property type="entry name" value="SIR2/SIRT2 'Small Domain"/>
    <property type="match status" value="1"/>
</dbReference>
<proteinExistence type="predicted"/>
<comment type="cofactor">
    <cofactor evidence="1">
        <name>Zn(2+)</name>
        <dbReference type="ChEBI" id="CHEBI:29105"/>
    </cofactor>
</comment>
<gene>
    <name evidence="8" type="ORF">ACHAWO_007089</name>
</gene>
<evidence type="ECO:0000313" key="8">
    <source>
        <dbReference type="EMBL" id="KAL3800980.1"/>
    </source>
</evidence>
<name>A0ABD3QKP6_9STRA</name>
<dbReference type="AlphaFoldDB" id="A0ABD3QKP6"/>
<keyword evidence="3 6" id="KW-0479">Metal-binding</keyword>
<dbReference type="GO" id="GO:0016740">
    <property type="term" value="F:transferase activity"/>
    <property type="evidence" value="ECO:0007669"/>
    <property type="project" value="UniProtKB-KW"/>
</dbReference>
<dbReference type="Pfam" id="PF02146">
    <property type="entry name" value="SIR2"/>
    <property type="match status" value="1"/>
</dbReference>
<dbReference type="PANTHER" id="PTHR11085">
    <property type="entry name" value="NAD-DEPENDENT PROTEIN DEACYLASE SIRTUIN-5, MITOCHONDRIAL-RELATED"/>
    <property type="match status" value="1"/>
</dbReference>
<dbReference type="InterPro" id="IPR029035">
    <property type="entry name" value="DHS-like_NAD/FAD-binding_dom"/>
</dbReference>
<comment type="caution">
    <text evidence="8">The sequence shown here is derived from an EMBL/GenBank/DDBJ whole genome shotgun (WGS) entry which is preliminary data.</text>
</comment>
<dbReference type="InterPro" id="IPR003000">
    <property type="entry name" value="Sirtuin"/>
</dbReference>
<keyword evidence="4 6" id="KW-0862">Zinc</keyword>
<feature type="binding site" evidence="6">
    <location>
        <position position="194"/>
    </location>
    <ligand>
        <name>Zn(2+)</name>
        <dbReference type="ChEBI" id="CHEBI:29105"/>
    </ligand>
</feature>
<evidence type="ECO:0000256" key="5">
    <source>
        <dbReference type="ARBA" id="ARBA00023027"/>
    </source>
</evidence>
<reference evidence="8 9" key="1">
    <citation type="submission" date="2024-10" db="EMBL/GenBank/DDBJ databases">
        <title>Updated reference genomes for cyclostephanoid diatoms.</title>
        <authorList>
            <person name="Roberts W.R."/>
            <person name="Alverson A.J."/>
        </authorList>
    </citation>
    <scope>NUCLEOTIDE SEQUENCE [LARGE SCALE GENOMIC DNA]</scope>
    <source>
        <strain evidence="8 9">AJA010-31</strain>
    </source>
</reference>
<dbReference type="InterPro" id="IPR026590">
    <property type="entry name" value="Ssirtuin_cat_dom"/>
</dbReference>
<feature type="binding site" evidence="6">
    <location>
        <position position="153"/>
    </location>
    <ligand>
        <name>Zn(2+)</name>
        <dbReference type="ChEBI" id="CHEBI:29105"/>
    </ligand>
</feature>
<evidence type="ECO:0000313" key="9">
    <source>
        <dbReference type="Proteomes" id="UP001530400"/>
    </source>
</evidence>
<accession>A0ABD3QKP6</accession>
<dbReference type="InterPro" id="IPR026591">
    <property type="entry name" value="Sirtuin_cat_small_dom_sf"/>
</dbReference>
<keyword evidence="2" id="KW-0808">Transferase</keyword>
<evidence type="ECO:0000256" key="6">
    <source>
        <dbReference type="PROSITE-ProRule" id="PRU00236"/>
    </source>
</evidence>
<evidence type="ECO:0000259" key="7">
    <source>
        <dbReference type="PROSITE" id="PS50305"/>
    </source>
</evidence>
<feature type="binding site" evidence="6">
    <location>
        <position position="191"/>
    </location>
    <ligand>
        <name>Zn(2+)</name>
        <dbReference type="ChEBI" id="CHEBI:29105"/>
    </ligand>
</feature>
<dbReference type="EMBL" id="JALLPJ020000146">
    <property type="protein sequence ID" value="KAL3800980.1"/>
    <property type="molecule type" value="Genomic_DNA"/>
</dbReference>
<dbReference type="InterPro" id="IPR050134">
    <property type="entry name" value="NAD-dep_sirtuin_deacylases"/>
</dbReference>
<dbReference type="Gene3D" id="3.40.50.1220">
    <property type="entry name" value="TPP-binding domain"/>
    <property type="match status" value="1"/>
</dbReference>
<dbReference type="SUPFAM" id="SSF52467">
    <property type="entry name" value="DHS-like NAD/FAD-binding domain"/>
    <property type="match status" value="1"/>
</dbReference>
<feature type="binding site" evidence="6">
    <location>
        <position position="156"/>
    </location>
    <ligand>
        <name>Zn(2+)</name>
        <dbReference type="ChEBI" id="CHEBI:29105"/>
    </ligand>
</feature>
<evidence type="ECO:0000256" key="2">
    <source>
        <dbReference type="ARBA" id="ARBA00022679"/>
    </source>
</evidence>
<keyword evidence="5" id="KW-0520">NAD</keyword>
<evidence type="ECO:0000256" key="1">
    <source>
        <dbReference type="ARBA" id="ARBA00001947"/>
    </source>
</evidence>
<organism evidence="8 9">
    <name type="scientific">Cyclotella atomus</name>
    <dbReference type="NCBI Taxonomy" id="382360"/>
    <lineage>
        <taxon>Eukaryota</taxon>
        <taxon>Sar</taxon>
        <taxon>Stramenopiles</taxon>
        <taxon>Ochrophyta</taxon>
        <taxon>Bacillariophyta</taxon>
        <taxon>Coscinodiscophyceae</taxon>
        <taxon>Thalassiosirophycidae</taxon>
        <taxon>Stephanodiscales</taxon>
        <taxon>Stephanodiscaceae</taxon>
        <taxon>Cyclotella</taxon>
    </lineage>
</organism>
<evidence type="ECO:0000256" key="3">
    <source>
        <dbReference type="ARBA" id="ARBA00022723"/>
    </source>
</evidence>
<sequence>MRSVTDLASLARFILSPDCQSIVILTGAGVSVASGIPDFRSPGGMYDTLRPELITATEQQRKLMTMDPTYVVEKNMFLQNSFPYLEVRRPFILGVRDRIWKPTIAHHFASLLHSKTDKLTRVYTQNIDGLTNAVGLPDGKIVSVHGTLDKAGCESCGEDMDFDAFCSEVEAKIRDIYHPEKGPQESTPIKCPSCGKATVKPKTVLFGSSLPAEFFDKASQDLPTTDLLIVAGTSLVVSPANSLAYNVPTNTLRVIVNNEPVGKELGIDHSPDAKRDFFARGDCDEVFLDLIGELGWIAELKELEDNLPRVSLELINAKYK</sequence>
<evidence type="ECO:0000256" key="4">
    <source>
        <dbReference type="ARBA" id="ARBA00022833"/>
    </source>
</evidence>
<dbReference type="PANTHER" id="PTHR11085:SF6">
    <property type="entry name" value="NAD-DEPENDENT PROTEIN DEACETYLASE SIRTUIN-2"/>
    <property type="match status" value="1"/>
</dbReference>
<keyword evidence="9" id="KW-1185">Reference proteome</keyword>
<dbReference type="PROSITE" id="PS50305">
    <property type="entry name" value="SIRTUIN"/>
    <property type="match status" value="1"/>
</dbReference>